<keyword evidence="1" id="KW-0560">Oxidoreductase</keyword>
<dbReference type="Proteomes" id="UP000199671">
    <property type="component" value="Unassembled WGS sequence"/>
</dbReference>
<dbReference type="PANTHER" id="PTHR47307:SF1">
    <property type="entry name" value="GLUTATHIONE-REGULATED POTASSIUM-EFFLUX SYSTEM ANCILLARY PROTEIN KEFG"/>
    <property type="match status" value="1"/>
</dbReference>
<gene>
    <name evidence="3" type="ORF">SAMN04487766_102143</name>
</gene>
<dbReference type="PANTHER" id="PTHR47307">
    <property type="entry name" value="GLUTATHIONE-REGULATED POTASSIUM-EFFLUX SYSTEM ANCILLARY PROTEIN KEFG"/>
    <property type="match status" value="1"/>
</dbReference>
<protein>
    <submittedName>
        <fullName evidence="3">Putative NADPH-quinone reductase (Modulator of drug activity B)</fullName>
    </submittedName>
</protein>
<dbReference type="InterPro" id="IPR046980">
    <property type="entry name" value="KefG/KefF"/>
</dbReference>
<evidence type="ECO:0000256" key="1">
    <source>
        <dbReference type="ARBA" id="ARBA00023002"/>
    </source>
</evidence>
<dbReference type="InterPro" id="IPR029039">
    <property type="entry name" value="Flavoprotein-like_sf"/>
</dbReference>
<name>A0A1G9SYE3_9ACTO</name>
<reference evidence="3 4" key="1">
    <citation type="submission" date="2016-10" db="EMBL/GenBank/DDBJ databases">
        <authorList>
            <person name="de Groot N.N."/>
        </authorList>
    </citation>
    <scope>NUCLEOTIDE SEQUENCE [LARGE SCALE GENOMIC DNA]</scope>
    <source>
        <strain evidence="3 4">KPR-7B</strain>
    </source>
</reference>
<evidence type="ECO:0000313" key="3">
    <source>
        <dbReference type="EMBL" id="SDM40471.1"/>
    </source>
</evidence>
<dbReference type="SUPFAM" id="SSF52218">
    <property type="entry name" value="Flavoproteins"/>
    <property type="match status" value="1"/>
</dbReference>
<dbReference type="Gene3D" id="3.40.50.360">
    <property type="match status" value="1"/>
</dbReference>
<proteinExistence type="predicted"/>
<dbReference type="AlphaFoldDB" id="A0A1G9SYE3"/>
<dbReference type="GO" id="GO:0010181">
    <property type="term" value="F:FMN binding"/>
    <property type="evidence" value="ECO:0007669"/>
    <property type="project" value="TreeGrafter"/>
</dbReference>
<feature type="domain" description="Flavodoxin-like fold" evidence="2">
    <location>
        <begin position="1"/>
        <end position="171"/>
    </location>
</feature>
<dbReference type="InterPro" id="IPR003680">
    <property type="entry name" value="Flavodoxin_fold"/>
</dbReference>
<evidence type="ECO:0000259" key="2">
    <source>
        <dbReference type="Pfam" id="PF02525"/>
    </source>
</evidence>
<dbReference type="GO" id="GO:0009055">
    <property type="term" value="F:electron transfer activity"/>
    <property type="evidence" value="ECO:0007669"/>
    <property type="project" value="TreeGrafter"/>
</dbReference>
<dbReference type="EMBL" id="FNHU01000002">
    <property type="protein sequence ID" value="SDM40471.1"/>
    <property type="molecule type" value="Genomic_DNA"/>
</dbReference>
<accession>A0A1G9SYE3</accession>
<dbReference type="Pfam" id="PF02525">
    <property type="entry name" value="Flavodoxin_2"/>
    <property type="match status" value="1"/>
</dbReference>
<sequence>MQTTVLVFHPRLATGSRVNARLMQAAQAANRPEHPVEVRDLYALYPDFRIDVEAEQAVLTAADRIVWQFPMYWYSTPALLKQWEDDVLEHGWAYGSTGTALHGKELGVAVSPGGAGERYTREGAFHYTVNELLRPLQATSNLIGTRFLRPFITTGAMAISDADLEAQADAYPAWLTGEVPALGDFE</sequence>
<dbReference type="RefSeq" id="WP_092607785.1">
    <property type="nucleotide sequence ID" value="NZ_FNHU01000002.1"/>
</dbReference>
<dbReference type="GO" id="GO:0003955">
    <property type="term" value="F:NAD(P)H dehydrogenase (quinone) activity"/>
    <property type="evidence" value="ECO:0007669"/>
    <property type="project" value="TreeGrafter"/>
</dbReference>
<dbReference type="OrthoDB" id="9798454at2"/>
<organism evidence="3 4">
    <name type="scientific">Actinomyces ruminicola</name>
    <dbReference type="NCBI Taxonomy" id="332524"/>
    <lineage>
        <taxon>Bacteria</taxon>
        <taxon>Bacillati</taxon>
        <taxon>Actinomycetota</taxon>
        <taxon>Actinomycetes</taxon>
        <taxon>Actinomycetales</taxon>
        <taxon>Actinomycetaceae</taxon>
        <taxon>Actinomyces</taxon>
    </lineage>
</organism>
<evidence type="ECO:0000313" key="4">
    <source>
        <dbReference type="Proteomes" id="UP000199671"/>
    </source>
</evidence>